<dbReference type="InterPro" id="IPR050535">
    <property type="entry name" value="DNA_Repair-Maintenance_Comp"/>
</dbReference>
<keyword evidence="4" id="KW-0540">Nuclease</keyword>
<dbReference type="EMBL" id="HE663493">
    <property type="protein sequence ID" value="CCG08099.1"/>
    <property type="molecule type" value="Genomic_DNA"/>
</dbReference>
<dbReference type="SUPFAM" id="SSF56300">
    <property type="entry name" value="Metallo-dependent phosphatases"/>
    <property type="match status" value="1"/>
</dbReference>
<dbReference type="PATRIC" id="fig|1150469.3.peg.1661"/>
<proteinExistence type="predicted"/>
<organism evidence="4 5">
    <name type="scientific">Pararhodospirillum photometricum DSM 122</name>
    <dbReference type="NCBI Taxonomy" id="1150469"/>
    <lineage>
        <taxon>Bacteria</taxon>
        <taxon>Pseudomonadati</taxon>
        <taxon>Pseudomonadota</taxon>
        <taxon>Alphaproteobacteria</taxon>
        <taxon>Rhodospirillales</taxon>
        <taxon>Rhodospirillaceae</taxon>
        <taxon>Pararhodospirillum</taxon>
    </lineage>
</organism>
<sequence length="314" mass="33315">MHTLSVVDIFLRVLPTTPARAALSPQDEPATVTSPTKDARGRDTVFRFLHTADIHLDSPLRGLSGLDGTLAERVRGATRETFRAVVDLALAEKVAFVLVAGDLYDGDWRDMNTGLFFVEQMGRLAAAGIPALVVHGNHDAEGRLTHKLPLPPGLHIFPSRRPTSVTLPPPGPGEPPVVVHGQSYRERAVTTNLALDYPAPVPGAFNIGLLHTGLGGRGGHENYAPCTLADLLGRGYNYWALGHVHQAEVVHPDPPVVFPGIPHGAAHSGNRPQGRDAGHGGRRTRPPQAGGARDGALGPGGSGCRWPDLPGRSR</sequence>
<reference evidence="4 5" key="1">
    <citation type="submission" date="2012-02" db="EMBL/GenBank/DDBJ databases">
        <title>Shotgun genome sequence of Phaeospirillum photometricum DSM 122.</title>
        <authorList>
            <person name="Duquesne K."/>
            <person name="Sturgis J."/>
        </authorList>
    </citation>
    <scope>NUCLEOTIDE SEQUENCE [LARGE SCALE GENOMIC DNA]</scope>
    <source>
        <strain evidence="5">DSM122</strain>
    </source>
</reference>
<keyword evidence="5" id="KW-1185">Reference proteome</keyword>
<dbReference type="Pfam" id="PF00149">
    <property type="entry name" value="Metallophos"/>
    <property type="match status" value="1"/>
</dbReference>
<dbReference type="KEGG" id="rpm:RSPPHO_01473"/>
<evidence type="ECO:0000313" key="4">
    <source>
        <dbReference type="EMBL" id="CCG08099.1"/>
    </source>
</evidence>
<evidence type="ECO:0000256" key="1">
    <source>
        <dbReference type="ARBA" id="ARBA00022801"/>
    </source>
</evidence>
<evidence type="ECO:0000313" key="5">
    <source>
        <dbReference type="Proteomes" id="UP000033220"/>
    </source>
</evidence>
<dbReference type="GO" id="GO:0004527">
    <property type="term" value="F:exonuclease activity"/>
    <property type="evidence" value="ECO:0007669"/>
    <property type="project" value="UniProtKB-KW"/>
</dbReference>
<dbReference type="HOGENOM" id="CLU_885300_0_0_5"/>
<evidence type="ECO:0000259" key="3">
    <source>
        <dbReference type="Pfam" id="PF00149"/>
    </source>
</evidence>
<dbReference type="InterPro" id="IPR029052">
    <property type="entry name" value="Metallo-depent_PP-like"/>
</dbReference>
<dbReference type="InterPro" id="IPR004843">
    <property type="entry name" value="Calcineurin-like_PHP"/>
</dbReference>
<dbReference type="AlphaFoldDB" id="H6SJD4"/>
<dbReference type="eggNOG" id="COG0420">
    <property type="taxonomic scope" value="Bacteria"/>
</dbReference>
<feature type="domain" description="Calcineurin-like phosphoesterase" evidence="3">
    <location>
        <begin position="46"/>
        <end position="246"/>
    </location>
</feature>
<name>H6SJD4_PARPM</name>
<keyword evidence="4" id="KW-0269">Exonuclease</keyword>
<feature type="region of interest" description="Disordered" evidence="2">
    <location>
        <begin position="257"/>
        <end position="314"/>
    </location>
</feature>
<dbReference type="PANTHER" id="PTHR30337">
    <property type="entry name" value="COMPONENT OF ATP-DEPENDENT DSDNA EXONUCLEASE"/>
    <property type="match status" value="1"/>
</dbReference>
<dbReference type="Proteomes" id="UP000033220">
    <property type="component" value="Chromosome DSM 122"/>
</dbReference>
<gene>
    <name evidence="4" type="ORF">RSPPHO_01473</name>
</gene>
<protein>
    <submittedName>
        <fullName evidence="4">Exonuclease, putative</fullName>
    </submittedName>
</protein>
<dbReference type="Gene3D" id="3.60.21.10">
    <property type="match status" value="1"/>
</dbReference>
<dbReference type="CDD" id="cd00840">
    <property type="entry name" value="MPP_Mre11_N"/>
    <property type="match status" value="1"/>
</dbReference>
<accession>H6SJD4</accession>
<keyword evidence="1" id="KW-0378">Hydrolase</keyword>
<dbReference type="STRING" id="1150469.RSPPHO_01473"/>
<evidence type="ECO:0000256" key="2">
    <source>
        <dbReference type="SAM" id="MobiDB-lite"/>
    </source>
</evidence>
<dbReference type="PANTHER" id="PTHR30337:SF7">
    <property type="entry name" value="PHOSPHOESTERASE"/>
    <property type="match status" value="1"/>
</dbReference>
<dbReference type="InterPro" id="IPR041796">
    <property type="entry name" value="Mre11_N"/>
</dbReference>